<evidence type="ECO:0000256" key="1">
    <source>
        <dbReference type="ARBA" id="ARBA00022723"/>
    </source>
</evidence>
<dbReference type="InterPro" id="IPR056280">
    <property type="entry name" value="AIPP2-like_SPOC"/>
</dbReference>
<dbReference type="PANTHER" id="PTHR33304:SF18">
    <property type="entry name" value="CHROMATIN REGULATOR PHD FAMILY-RELATED"/>
    <property type="match status" value="1"/>
</dbReference>
<evidence type="ECO:0000256" key="3">
    <source>
        <dbReference type="ARBA" id="ARBA00022833"/>
    </source>
</evidence>
<keyword evidence="9" id="KW-1185">Reference proteome</keyword>
<feature type="region of interest" description="Disordered" evidence="6">
    <location>
        <begin position="374"/>
        <end position="399"/>
    </location>
</feature>
<comment type="caution">
    <text evidence="8">The sequence shown here is derived from an EMBL/GenBank/DDBJ whole genome shotgun (WGS) entry which is preliminary data.</text>
</comment>
<keyword evidence="1" id="KW-0479">Metal-binding</keyword>
<dbReference type="AlphaFoldDB" id="A0AAV3PNS2"/>
<dbReference type="PANTHER" id="PTHR33304">
    <property type="match status" value="1"/>
</dbReference>
<proteinExistence type="predicted"/>
<evidence type="ECO:0000313" key="8">
    <source>
        <dbReference type="EMBL" id="GAA0153382.1"/>
    </source>
</evidence>
<feature type="region of interest" description="Disordered" evidence="6">
    <location>
        <begin position="198"/>
        <end position="220"/>
    </location>
</feature>
<dbReference type="GO" id="GO:0140566">
    <property type="term" value="F:histone reader activity"/>
    <property type="evidence" value="ECO:0007669"/>
    <property type="project" value="InterPro"/>
</dbReference>
<evidence type="ECO:0000256" key="4">
    <source>
        <dbReference type="ARBA" id="ARBA00023015"/>
    </source>
</evidence>
<keyword evidence="5" id="KW-0804">Transcription</keyword>
<evidence type="ECO:0000256" key="6">
    <source>
        <dbReference type="SAM" id="MobiDB-lite"/>
    </source>
</evidence>
<feature type="compositionally biased region" description="Basic and acidic residues" evidence="6">
    <location>
        <begin position="205"/>
        <end position="214"/>
    </location>
</feature>
<evidence type="ECO:0000259" key="7">
    <source>
        <dbReference type="Pfam" id="PF23121"/>
    </source>
</evidence>
<dbReference type="EMBL" id="BAABME010002168">
    <property type="protein sequence ID" value="GAA0153382.1"/>
    <property type="molecule type" value="Genomic_DNA"/>
</dbReference>
<dbReference type="GO" id="GO:0008270">
    <property type="term" value="F:zinc ion binding"/>
    <property type="evidence" value="ECO:0007669"/>
    <property type="project" value="UniProtKB-KW"/>
</dbReference>
<dbReference type="Pfam" id="PF23121">
    <property type="entry name" value="SPOC_AIPP2"/>
    <property type="match status" value="1"/>
</dbReference>
<evidence type="ECO:0000256" key="2">
    <source>
        <dbReference type="ARBA" id="ARBA00022771"/>
    </source>
</evidence>
<gene>
    <name evidence="8" type="ORF">LIER_11633</name>
</gene>
<dbReference type="Proteomes" id="UP001454036">
    <property type="component" value="Unassembled WGS sequence"/>
</dbReference>
<keyword evidence="4" id="KW-0805">Transcription regulation</keyword>
<reference evidence="8 9" key="1">
    <citation type="submission" date="2024-01" db="EMBL/GenBank/DDBJ databases">
        <title>The complete chloroplast genome sequence of Lithospermum erythrorhizon: insights into the phylogenetic relationship among Boraginaceae species and the maternal lineages of purple gromwells.</title>
        <authorList>
            <person name="Okada T."/>
            <person name="Watanabe K."/>
        </authorList>
    </citation>
    <scope>NUCLEOTIDE SEQUENCE [LARGE SCALE GENOMIC DNA]</scope>
</reference>
<feature type="compositionally biased region" description="Basic and acidic residues" evidence="6">
    <location>
        <begin position="289"/>
        <end position="298"/>
    </location>
</feature>
<dbReference type="GO" id="GO:0034244">
    <property type="term" value="P:negative regulation of transcription elongation by RNA polymerase II"/>
    <property type="evidence" value="ECO:0007669"/>
    <property type="project" value="InterPro"/>
</dbReference>
<sequence>MAPEKLALTDPRKAKSFRLSGHSSIGVLEVTVMAILSFSSRFSYSCKELDCSVSVIMRCGVTICLQCGDVGYDNAYVYCVKCLKFSVHRYCLPEIPKTFDEFVDWVCDDCEAACSGSAGKKALLNTKDGGRCTERVIFASTSGSKKKIISQSSPGKDESNGKTGLILQSVHENLGSSGDVRVTDDCYLSGAETNANANWSQKESIPTKHEHQGDTSRQLDGVKEVKVATDESIQGTNLRKKTEVPSVVCNNEKKKLPSTSYQKIHYGESQSDTYRRPSEEDAEVASKFSEQERFRKNSDISSSVPEKEKRRQTTSNHFNIPCQKNFDDAPARSSPLRNESKRSNSIRIIGVEATKVVAEGSSQRPKLAVKSHISTSVNRKEMQMSTSSNQLQSRQPKQFGKDSLRYTSLHNEDRSRSLVNIAKQRYNGRSSGQTHEARMPHYIVREREKERLKEESLAVPARNYVNKEASRQTHEARRPVHNTVCQRDRPYLKEKAVIIPTRSNVNDERQIHEAKRPVDMAVHERGKEQVKQKSLIIPTRNNVIEEASRYPLTTSPIAGPSGNPSQVQPVVVPIWRGRFDFVNKKYNTFEELVAHLSSRACQQVIEEARQLPALLPLEMVPKSAVWPKSFQTAKPTDDNIALYIFPADRRYEKEFDNLVEDMSTNELAMRTTTNNAELLIFSSTELPTEYCRYKNKYYIWGVFKSK</sequence>
<keyword evidence="2" id="KW-0863">Zinc-finger</keyword>
<feature type="region of interest" description="Disordered" evidence="6">
    <location>
        <begin position="259"/>
        <end position="341"/>
    </location>
</feature>
<dbReference type="InterPro" id="IPR049914">
    <property type="entry name" value="PHD1-3/5-6"/>
</dbReference>
<dbReference type="CDD" id="cd15489">
    <property type="entry name" value="PHD_SF"/>
    <property type="match status" value="1"/>
</dbReference>
<dbReference type="PROSITE" id="PS01359">
    <property type="entry name" value="ZF_PHD_1"/>
    <property type="match status" value="1"/>
</dbReference>
<protein>
    <recommendedName>
        <fullName evidence="7">AIPP2-like SPOC-like domain-containing protein</fullName>
    </recommendedName>
</protein>
<name>A0AAV3PNS2_LITER</name>
<feature type="compositionally biased region" description="Polar residues" evidence="6">
    <location>
        <begin position="374"/>
        <end position="396"/>
    </location>
</feature>
<organism evidence="8 9">
    <name type="scientific">Lithospermum erythrorhizon</name>
    <name type="common">Purple gromwell</name>
    <name type="synonym">Lithospermum officinale var. erythrorhizon</name>
    <dbReference type="NCBI Taxonomy" id="34254"/>
    <lineage>
        <taxon>Eukaryota</taxon>
        <taxon>Viridiplantae</taxon>
        <taxon>Streptophyta</taxon>
        <taxon>Embryophyta</taxon>
        <taxon>Tracheophyta</taxon>
        <taxon>Spermatophyta</taxon>
        <taxon>Magnoliopsida</taxon>
        <taxon>eudicotyledons</taxon>
        <taxon>Gunneridae</taxon>
        <taxon>Pentapetalae</taxon>
        <taxon>asterids</taxon>
        <taxon>lamiids</taxon>
        <taxon>Boraginales</taxon>
        <taxon>Boraginaceae</taxon>
        <taxon>Boraginoideae</taxon>
        <taxon>Lithospermeae</taxon>
        <taxon>Lithospermum</taxon>
    </lineage>
</organism>
<accession>A0AAV3PNS2</accession>
<evidence type="ECO:0000313" key="9">
    <source>
        <dbReference type="Proteomes" id="UP001454036"/>
    </source>
</evidence>
<evidence type="ECO:0000256" key="5">
    <source>
        <dbReference type="ARBA" id="ARBA00023163"/>
    </source>
</evidence>
<feature type="domain" description="AIPP2-like SPOC-like" evidence="7">
    <location>
        <begin position="575"/>
        <end position="703"/>
    </location>
</feature>
<feature type="compositionally biased region" description="Polar residues" evidence="6">
    <location>
        <begin position="259"/>
        <end position="272"/>
    </location>
</feature>
<dbReference type="InterPro" id="IPR019786">
    <property type="entry name" value="Zinc_finger_PHD-type_CS"/>
</dbReference>
<keyword evidence="3" id="KW-0862">Zinc</keyword>